<evidence type="ECO:0000313" key="3">
    <source>
        <dbReference type="EMBL" id="MDR6167845.1"/>
    </source>
</evidence>
<dbReference type="InterPro" id="IPR013783">
    <property type="entry name" value="Ig-like_fold"/>
</dbReference>
<evidence type="ECO:0000259" key="2">
    <source>
        <dbReference type="Pfam" id="PF13290"/>
    </source>
</evidence>
<dbReference type="InterPro" id="IPR059177">
    <property type="entry name" value="GH29D-like_dom"/>
</dbReference>
<sequence>MKRRIGTAVAAAATVIAGSVSVGALGPVSPATADDTAPAEQRTVTVALDETVQEDYLGIGVNVIPWSLLEGTTRLGYDDADWEVDVERILTLQPKVARVWFQIDWMELEKGQYDFDSPEMRAFYRYLDAFEQAGTEVLLNFGWKVGERVHDWFLYPGVTKPFESAPGDLDAYGRSASALLDELINARGYDNIDFLTFYNEPNGSWDFEGPADQKAYYAEMARKVHDQLIADGLRDEVQIWGPEEVNAPDWTQYMAENAGDVFDQYSFHLYGESYEFLGNAIDQRRSTIGDAPLNLSEMGWTNPGTSVWETGYANYIIGSANNGIHSNLVWQLNGVMTHDPAGDTNGSYNLWDSLVLGLEPTAAFYEAGLLMRYIPEHSTVLGTETSHDDVRATAFRDRDGELTVLVETQSGSPKDVRVEFTGGDVTESFTRLAYSDSIVEREKNALLPASSGTLTPTSNAFTDDAIGDENTFAIYTTSPAATQVAVDPVESTVAGGEPLDLDARVIDGSGDLTWSVVGDDNGAVDADGVFTAPDVTTERTVAIRATLDDGVYGVAQVLVTPASEPGVADAPVFSLEPGLYESVEAVSITTGTPDAEIRYTTDGSVPTADSTLYTGQIVLAPLKTTYLRAIAVGDGLEDSGVTSRLYKVRDVQNAPDGYAFCQYQDRGVCAFEGEASVAFGSDGLFRYGTFTGGVDCTAASFGGDPNPGGDNRCFVNPDVPEEQPIVTIYNAGFERPATGGTSNGPMVNGWTFSARAGIQHNNSVFQPAFPAPQGERTAYLKSDSGLASRIDQTVRFPAGTFAITFAAANRVGFGGQQEFDVLVDDQKLGHFVPTRDGKYTAYETEPFTVAEGEHTISFVATTTEGDNTGFVDDVQVIAAGTPDPEPDTVKPVVTLTAPTTAGPHRSLELKVDATDDRGLARIVANVYRDGTLVKSTQTAVDGAAAATHAASVTLPDGTYTVRYNAHDLAGNVAQTKTFDVTIDATAPTVTVKDGASFTARDGDDYSLVSFKLHDAGKIDKAVLNGVTKDLTNNAWSDVNFVKPGVFGAVSGANTLVVHDVAGNTTTVEFTLR</sequence>
<keyword evidence="1" id="KW-0732">Signal</keyword>
<reference evidence="3 4" key="1">
    <citation type="submission" date="2023-08" db="EMBL/GenBank/DDBJ databases">
        <title>Functional and genomic diversity of the sorghum phyllosphere microbiome.</title>
        <authorList>
            <person name="Shade A."/>
        </authorList>
    </citation>
    <scope>NUCLEOTIDE SEQUENCE [LARGE SCALE GENOMIC DNA]</scope>
    <source>
        <strain evidence="3 4">SORGH_AS_0919</strain>
    </source>
</reference>
<dbReference type="Proteomes" id="UP001260188">
    <property type="component" value="Unassembled WGS sequence"/>
</dbReference>
<keyword evidence="4" id="KW-1185">Reference proteome</keyword>
<feature type="signal peptide" evidence="1">
    <location>
        <begin position="1"/>
        <end position="33"/>
    </location>
</feature>
<dbReference type="Gene3D" id="2.60.40.10">
    <property type="entry name" value="Immunoglobulins"/>
    <property type="match status" value="1"/>
</dbReference>
<dbReference type="RefSeq" id="WP_309666550.1">
    <property type="nucleotide sequence ID" value="NZ_JAVIZA010000001.1"/>
</dbReference>
<dbReference type="SUPFAM" id="SSF51445">
    <property type="entry name" value="(Trans)glycosidases"/>
    <property type="match status" value="1"/>
</dbReference>
<name>A0ABU1I1T5_9MICO</name>
<feature type="domain" description="GH29D-like beta-sandwich" evidence="2">
    <location>
        <begin position="576"/>
        <end position="642"/>
    </location>
</feature>
<proteinExistence type="predicted"/>
<dbReference type="InterPro" id="IPR017853">
    <property type="entry name" value="GH"/>
</dbReference>
<comment type="caution">
    <text evidence="3">The sequence shown here is derived from an EMBL/GenBank/DDBJ whole genome shotgun (WGS) entry which is preliminary data.</text>
</comment>
<dbReference type="Pfam" id="PF13290">
    <property type="entry name" value="CHB_HEX_C_1"/>
    <property type="match status" value="1"/>
</dbReference>
<dbReference type="EMBL" id="JAVIZA010000001">
    <property type="protein sequence ID" value="MDR6167845.1"/>
    <property type="molecule type" value="Genomic_DNA"/>
</dbReference>
<evidence type="ECO:0000256" key="1">
    <source>
        <dbReference type="SAM" id="SignalP"/>
    </source>
</evidence>
<accession>A0ABU1I1T5</accession>
<evidence type="ECO:0000313" key="4">
    <source>
        <dbReference type="Proteomes" id="UP001260188"/>
    </source>
</evidence>
<protein>
    <recommendedName>
        <fullName evidence="2">GH29D-like beta-sandwich domain-containing protein</fullName>
    </recommendedName>
</protein>
<organism evidence="3 4">
    <name type="scientific">Microbacterium paludicola</name>
    <dbReference type="NCBI Taxonomy" id="300019"/>
    <lineage>
        <taxon>Bacteria</taxon>
        <taxon>Bacillati</taxon>
        <taxon>Actinomycetota</taxon>
        <taxon>Actinomycetes</taxon>
        <taxon>Micrococcales</taxon>
        <taxon>Microbacteriaceae</taxon>
        <taxon>Microbacterium</taxon>
    </lineage>
</organism>
<gene>
    <name evidence="3" type="ORF">QE367_002049</name>
</gene>
<dbReference type="Gene3D" id="3.20.20.80">
    <property type="entry name" value="Glycosidases"/>
    <property type="match status" value="1"/>
</dbReference>
<feature type="chain" id="PRO_5046745680" description="GH29D-like beta-sandwich domain-containing protein" evidence="1">
    <location>
        <begin position="34"/>
        <end position="1072"/>
    </location>
</feature>
<dbReference type="Gene3D" id="2.60.120.260">
    <property type="entry name" value="Galactose-binding domain-like"/>
    <property type="match status" value="1"/>
</dbReference>